<protein>
    <submittedName>
        <fullName evidence="1">Uncharacterized protein</fullName>
    </submittedName>
</protein>
<keyword evidence="2" id="KW-1185">Reference proteome</keyword>
<dbReference type="EMBL" id="CAUYUJ010016580">
    <property type="protein sequence ID" value="CAK0866826.1"/>
    <property type="molecule type" value="Genomic_DNA"/>
</dbReference>
<accession>A0ABN9V235</accession>
<organism evidence="1 2">
    <name type="scientific">Prorocentrum cordatum</name>
    <dbReference type="NCBI Taxonomy" id="2364126"/>
    <lineage>
        <taxon>Eukaryota</taxon>
        <taxon>Sar</taxon>
        <taxon>Alveolata</taxon>
        <taxon>Dinophyceae</taxon>
        <taxon>Prorocentrales</taxon>
        <taxon>Prorocentraceae</taxon>
        <taxon>Prorocentrum</taxon>
    </lineage>
</organism>
<feature type="non-terminal residue" evidence="1">
    <location>
        <position position="1"/>
    </location>
</feature>
<evidence type="ECO:0000313" key="1">
    <source>
        <dbReference type="EMBL" id="CAK0866826.1"/>
    </source>
</evidence>
<sequence>PFWRASFAGPLLICKAPFSLRRRVTEERASTSRCVCRVFRLLFSGRQLLQLVQLMRGGAAPLVPALLGRPPAQNSEKTGGVLSASNDGLLAGRHVWLRAGIQEMRLEFRRLYNEYCLSRHHLSVGDVRNLSECAVGVDPLSGSVFLMRSIDARMVAIPEQCELAWCCLNGVMSEEEWSLEAWKILSCVGKRHVQDIILRSTAREAPVKPLGRASAAVSPRRRPVMLPGSIRRLVPRLSYRSCKQVAPETSQVILRDNAVSHRPRACWFLG</sequence>
<reference evidence="1" key="1">
    <citation type="submission" date="2023-10" db="EMBL/GenBank/DDBJ databases">
        <authorList>
            <person name="Chen Y."/>
            <person name="Shah S."/>
            <person name="Dougan E. K."/>
            <person name="Thang M."/>
            <person name="Chan C."/>
        </authorList>
    </citation>
    <scope>NUCLEOTIDE SEQUENCE [LARGE SCALE GENOMIC DNA]</scope>
</reference>
<name>A0ABN9V235_9DINO</name>
<dbReference type="Proteomes" id="UP001189429">
    <property type="component" value="Unassembled WGS sequence"/>
</dbReference>
<proteinExistence type="predicted"/>
<gene>
    <name evidence="1" type="ORF">PCOR1329_LOCUS53918</name>
</gene>
<comment type="caution">
    <text evidence="1">The sequence shown here is derived from an EMBL/GenBank/DDBJ whole genome shotgun (WGS) entry which is preliminary data.</text>
</comment>
<evidence type="ECO:0000313" key="2">
    <source>
        <dbReference type="Proteomes" id="UP001189429"/>
    </source>
</evidence>